<accession>A0ABQ7NJ08</accession>
<protein>
    <submittedName>
        <fullName evidence="1">Uncharacterized protein</fullName>
    </submittedName>
</protein>
<dbReference type="Proteomes" id="UP000823674">
    <property type="component" value="Chromosome A02"/>
</dbReference>
<name>A0ABQ7NJ08_BRACM</name>
<sequence length="1715" mass="186272">MTSVGVRQHTQDVRVCPSAHIGHPGLSVCVRQHTHDVRGCPSVHISKRWSLDSTLTLPVDCSGDFGPRGLSVQYTQDVPHKGRRWLSINTHISTLVLGVSMLALPVDCLGDFGPRGLSVQYTQDIRGCPSAHTGRLWVSVSTHIRTLVLGISTLTLPVDCSVDFGPRGLSVQYTQDVYGCPSAHTGRPSVCPSAHTRRPCVSVSTHRTAVAVHQYTYPHVGPWTQHVDPSRELFGTHRTSVAVHQFTYQHVGPWTQHAGPSRGLFGTHRTSVGVCQHTQYVRGCLCASVCVRLCSSAHKGRSWLSISTHISTLVLGVSMLALPVDCLGDFGPRRLSVQYTQDIRGCPPAHTGRPWVSVSTHISTLVLGLSTLTLPVDCSGNFGPRGLSVQYTQDVCGCPSAHTGRSWLSISTHISTLVLGLSTLTLPVNCSGDFGPRGLSGQYTQDVRGCPPAYTGHPWLSVCVRVCSSVSVSTHRTSVAVHQYTYQHVGPWTQHAGPSRGLFGMFVAVRGSPSAHTGRPCVSVSTHRTSVCVHVCPSAHIGRPWLSISTHISTLVLGLSTLAFPVDCLCDFGQRGLSVQYTQEVILALVGCLFSTHRMSVGVCQHTQDVPGFPWLSICIHTSTLVLGLSTLALLVDFLGDFGPCGLSFQYTEDVRGCPPAHTGRPRLSMAVHQHTQDIRGCSCVSVYVRVRRQNKQDVRGCLSVHISARWSLDSARWPFPWTVWVILAHVGCPLTTYRTSAGVCQHTHDVCGCPWLSVSTHRTSVAVRVCPCVSVCVRQHTQDVRGCPWLSVSTHRTSVCVLQHTQDVRGCPWLSVSTQRTSVTVCVCPSAHTGRPWVSLSTHKTSVCVPSTHTGRPWLSMCVFVCPSAHTGRPWLSISTHISTLVLGLSTLTLPVNCSGDFGPRGLSGQYTQDVRGCPPAHTGHPCLSVCVRVCSSVSVRTHRTSVAVHQYTYQHVGPWTQHAGPSRGLFGMFVAVRGSPSAHTGRPCVSVSTHRTSVCVHVCPSAHIGRPWLSISTHISTLVLGLSTLAFPVDCLCDFGQRGLSVQYTQEVILALVGCLFSTHRMSVGVCQHTQDVPGFPWLSICIHTSTLVLGLSTLALLVDFLGDFGPCGLSFQYTEDVRGCPPAHTGRPRLSMAVHQHTQDIRGCSCVSVYVRVRRQNKQDVRGCLSVHISARWSLDSARWPFPWTVWVILAHVGCPLTTYRTSAGVCQHTHDVCGCPWLSVSTHRTSVAVRVCPCVSVCVRQHTQDVRGCPWLSVSTHRTSVCVLQHTQDVRGCPWLSVSTQRTSVTVCVCPSAHTGRPWVSLSTHKTSVCVPSTHTGRPWLSMCVFVCPSAHTGRPWLSISTHISTLVLGLSTLTLPVNCSGDFGPRGLSGQYTQDVRGCPPAHTGHPCLSVCVRVCSSVSVRTHRTSVAVHQYTYQHVGPWTQHAGPSRGLFGTHRSSVAVRVCPCVSVGVRQYTQDVRSCPWQSVSTHRTSVCVRQHTQDIRVCPCVPISTHWTTHRMSVGVRQHTQDVPGFPWLSICIHISTLVLGLSTLALLLDFLGDFGPCGLSVQYTEDVRGCPPAHTGRPWLSMAVHQHTQDIRGVRCVRVCPCPPSEHTGRPWLSISTHISKLVTRLSTLAIPVDCLGDFGPCGRPLVHTGRSAVSASTPCPCLSVTLWCVRVCPTAYTGCSWLSMAVCQHTQDVRVCPSAHQDVRGCPWLSVAHKGRL</sequence>
<evidence type="ECO:0000313" key="1">
    <source>
        <dbReference type="EMBL" id="KAG5410743.1"/>
    </source>
</evidence>
<proteinExistence type="predicted"/>
<reference evidence="1 2" key="1">
    <citation type="submission" date="2021-03" db="EMBL/GenBank/DDBJ databases">
        <authorList>
            <person name="King G.J."/>
            <person name="Bancroft I."/>
            <person name="Baten A."/>
            <person name="Bloomfield J."/>
            <person name="Borpatragohain P."/>
            <person name="He Z."/>
            <person name="Irish N."/>
            <person name="Irwin J."/>
            <person name="Liu K."/>
            <person name="Mauleon R.P."/>
            <person name="Moore J."/>
            <person name="Morris R."/>
            <person name="Ostergaard L."/>
            <person name="Wang B."/>
            <person name="Wells R."/>
        </authorList>
    </citation>
    <scope>NUCLEOTIDE SEQUENCE [LARGE SCALE GENOMIC DNA]</scope>
    <source>
        <strain evidence="1">R-o-18</strain>
        <tissue evidence="1">Leaf</tissue>
    </source>
</reference>
<comment type="caution">
    <text evidence="1">The sequence shown here is derived from an EMBL/GenBank/DDBJ whole genome shotgun (WGS) entry which is preliminary data.</text>
</comment>
<keyword evidence="2" id="KW-1185">Reference proteome</keyword>
<dbReference type="EMBL" id="JADBGQ010000002">
    <property type="protein sequence ID" value="KAG5410743.1"/>
    <property type="molecule type" value="Genomic_DNA"/>
</dbReference>
<organism evidence="1 2">
    <name type="scientific">Brassica rapa subsp. trilocularis</name>
    <dbReference type="NCBI Taxonomy" id="1813537"/>
    <lineage>
        <taxon>Eukaryota</taxon>
        <taxon>Viridiplantae</taxon>
        <taxon>Streptophyta</taxon>
        <taxon>Embryophyta</taxon>
        <taxon>Tracheophyta</taxon>
        <taxon>Spermatophyta</taxon>
        <taxon>Magnoliopsida</taxon>
        <taxon>eudicotyledons</taxon>
        <taxon>Gunneridae</taxon>
        <taxon>Pentapetalae</taxon>
        <taxon>rosids</taxon>
        <taxon>malvids</taxon>
        <taxon>Brassicales</taxon>
        <taxon>Brassicaceae</taxon>
        <taxon>Brassiceae</taxon>
        <taxon>Brassica</taxon>
    </lineage>
</organism>
<evidence type="ECO:0000313" key="2">
    <source>
        <dbReference type="Proteomes" id="UP000823674"/>
    </source>
</evidence>
<gene>
    <name evidence="1" type="primary">A02g506970.1_BraROA</name>
    <name evidence="1" type="ORF">IGI04_007062</name>
</gene>